<evidence type="ECO:0000313" key="9">
    <source>
        <dbReference type="Proteomes" id="UP001303046"/>
    </source>
</evidence>
<dbReference type="SUPFAM" id="SSF52540">
    <property type="entry name" value="P-loop containing nucleoside triphosphate hydrolases"/>
    <property type="match status" value="1"/>
</dbReference>
<keyword evidence="3" id="KW-0235">DNA replication</keyword>
<keyword evidence="6" id="KW-0539">Nucleus</keyword>
<reference evidence="8 9" key="1">
    <citation type="submission" date="2023-08" db="EMBL/GenBank/DDBJ databases">
        <title>A Necator americanus chromosomal reference genome.</title>
        <authorList>
            <person name="Ilik V."/>
            <person name="Petrzelkova K.J."/>
            <person name="Pardy F."/>
            <person name="Fuh T."/>
            <person name="Niatou-Singa F.S."/>
            <person name="Gouil Q."/>
            <person name="Baker L."/>
            <person name="Ritchie M.E."/>
            <person name="Jex A.R."/>
            <person name="Gazzola D."/>
            <person name="Li H."/>
            <person name="Toshio Fujiwara R."/>
            <person name="Zhan B."/>
            <person name="Aroian R.V."/>
            <person name="Pafco B."/>
            <person name="Schwarz E.M."/>
        </authorList>
    </citation>
    <scope>NUCLEOTIDE SEQUENCE [LARGE SCALE GENOMIC DNA]</scope>
    <source>
        <strain evidence="8 9">Aroian</strain>
        <tissue evidence="8">Whole animal</tissue>
    </source>
</reference>
<dbReference type="SUPFAM" id="SSF48019">
    <property type="entry name" value="post-AAA+ oligomerization domain-like"/>
    <property type="match status" value="1"/>
</dbReference>
<comment type="caution">
    <text evidence="8">The sequence shown here is derived from an EMBL/GenBank/DDBJ whole genome shotgun (WGS) entry which is preliminary data.</text>
</comment>
<name>A0ABR1D3H6_NECAM</name>
<comment type="similarity">
    <text evidence="2">Belongs to the activator 1 small subunits family.</text>
</comment>
<gene>
    <name evidence="8" type="primary">Necator_chrIII.g12433</name>
    <name evidence="8" type="ORF">RB195_011667</name>
</gene>
<proteinExistence type="inferred from homology"/>
<dbReference type="Gene3D" id="1.20.272.10">
    <property type="match status" value="1"/>
</dbReference>
<dbReference type="CDD" id="cd18140">
    <property type="entry name" value="HLD_clamp_RFC"/>
    <property type="match status" value="1"/>
</dbReference>
<dbReference type="InterPro" id="IPR003593">
    <property type="entry name" value="AAA+_ATPase"/>
</dbReference>
<comment type="subcellular location">
    <subcellularLocation>
        <location evidence="1">Nucleus</location>
    </subcellularLocation>
</comment>
<dbReference type="CDD" id="cd00009">
    <property type="entry name" value="AAA"/>
    <property type="match status" value="1"/>
</dbReference>
<evidence type="ECO:0000259" key="7">
    <source>
        <dbReference type="SMART" id="SM00382"/>
    </source>
</evidence>
<dbReference type="Pfam" id="PF08542">
    <property type="entry name" value="Rep_fac_C"/>
    <property type="match status" value="1"/>
</dbReference>
<dbReference type="Pfam" id="PF00004">
    <property type="entry name" value="AAA"/>
    <property type="match status" value="1"/>
</dbReference>
<evidence type="ECO:0000256" key="5">
    <source>
        <dbReference type="ARBA" id="ARBA00022840"/>
    </source>
</evidence>
<evidence type="ECO:0000313" key="8">
    <source>
        <dbReference type="EMBL" id="KAK6745097.1"/>
    </source>
</evidence>
<dbReference type="InterPro" id="IPR003959">
    <property type="entry name" value="ATPase_AAA_core"/>
</dbReference>
<dbReference type="NCBIfam" id="NF001679">
    <property type="entry name" value="PRK00440.1"/>
    <property type="match status" value="1"/>
</dbReference>
<dbReference type="InterPro" id="IPR008921">
    <property type="entry name" value="DNA_pol3_clamp-load_cplx_C"/>
</dbReference>
<dbReference type="InterPro" id="IPR047854">
    <property type="entry name" value="RFC_lid"/>
</dbReference>
<evidence type="ECO:0000256" key="3">
    <source>
        <dbReference type="ARBA" id="ARBA00022705"/>
    </source>
</evidence>
<dbReference type="SMART" id="SM00382">
    <property type="entry name" value="AAA"/>
    <property type="match status" value="1"/>
</dbReference>
<dbReference type="Gene3D" id="1.10.8.60">
    <property type="match status" value="1"/>
</dbReference>
<dbReference type="PANTHER" id="PTHR11669">
    <property type="entry name" value="REPLICATION FACTOR C / DNA POLYMERASE III GAMMA-TAU SUBUNIT"/>
    <property type="match status" value="1"/>
</dbReference>
<accession>A0ABR1D3H6</accession>
<protein>
    <recommendedName>
        <fullName evidence="7">AAA+ ATPase domain-containing protein</fullName>
    </recommendedName>
</protein>
<evidence type="ECO:0000256" key="6">
    <source>
        <dbReference type="ARBA" id="ARBA00023242"/>
    </source>
</evidence>
<dbReference type="InterPro" id="IPR013748">
    <property type="entry name" value="Rep_factorC_C"/>
</dbReference>
<dbReference type="InterPro" id="IPR027417">
    <property type="entry name" value="P-loop_NTPase"/>
</dbReference>
<organism evidence="8 9">
    <name type="scientific">Necator americanus</name>
    <name type="common">Human hookworm</name>
    <dbReference type="NCBI Taxonomy" id="51031"/>
    <lineage>
        <taxon>Eukaryota</taxon>
        <taxon>Metazoa</taxon>
        <taxon>Ecdysozoa</taxon>
        <taxon>Nematoda</taxon>
        <taxon>Chromadorea</taxon>
        <taxon>Rhabditida</taxon>
        <taxon>Rhabditina</taxon>
        <taxon>Rhabditomorpha</taxon>
        <taxon>Strongyloidea</taxon>
        <taxon>Ancylostomatidae</taxon>
        <taxon>Bunostominae</taxon>
        <taxon>Necator</taxon>
    </lineage>
</organism>
<keyword evidence="4" id="KW-0547">Nucleotide-binding</keyword>
<evidence type="ECO:0000256" key="2">
    <source>
        <dbReference type="ARBA" id="ARBA00005378"/>
    </source>
</evidence>
<evidence type="ECO:0000256" key="4">
    <source>
        <dbReference type="ARBA" id="ARBA00022741"/>
    </source>
</evidence>
<dbReference type="Gene3D" id="3.40.50.300">
    <property type="entry name" value="P-loop containing nucleotide triphosphate hydrolases"/>
    <property type="match status" value="1"/>
</dbReference>
<keyword evidence="9" id="KW-1185">Reference proteome</keyword>
<sequence>MLMRGRREGRGVPALRPPACDSLIRSFVRWLVGRIAGKSIKMMEVDIPPAEINLPWVEKYRPESLKDMVSHEEIIRTLTRFMTNDNLPHLLFYGPPGTGKTSSILALVNTMYTPKQRKSMVLELNASDDRGIGVVREEIITFAQTKSLHLDKASSTTLKFVILDEADAMTKDAQNALRRVIEKYTANVRFCIICNYLSSIIPAIQSRCTRFRFAPLSPEHIFPKLEYVIEQEKLTVTDSGKEALLKLSGGDMRRVLNILQSASMAFPTIDETSVYQCVGQPTPKHIEMLLQILMNDTFSSACRKLQQHCGGEGFALVDVISRLHDLIFQLDLPANVIICLISALADTEQRLAVGASDKIQIGGIVAAFIRARKLIKEAAKR</sequence>
<keyword evidence="5" id="KW-0067">ATP-binding</keyword>
<dbReference type="EMBL" id="JAVFWL010000003">
    <property type="protein sequence ID" value="KAK6745097.1"/>
    <property type="molecule type" value="Genomic_DNA"/>
</dbReference>
<evidence type="ECO:0000256" key="1">
    <source>
        <dbReference type="ARBA" id="ARBA00004123"/>
    </source>
</evidence>
<feature type="domain" description="AAA+ ATPase" evidence="7">
    <location>
        <begin position="86"/>
        <end position="219"/>
    </location>
</feature>
<dbReference type="PANTHER" id="PTHR11669:SF9">
    <property type="entry name" value="REPLICATION FACTOR C SUBUNIT 5"/>
    <property type="match status" value="1"/>
</dbReference>
<dbReference type="InterPro" id="IPR050238">
    <property type="entry name" value="DNA_Rep/Repair_Clamp_Loader"/>
</dbReference>
<dbReference type="Proteomes" id="UP001303046">
    <property type="component" value="Unassembled WGS sequence"/>
</dbReference>